<proteinExistence type="predicted"/>
<organism evidence="2 3">
    <name type="scientific">Romanomermis culicivorax</name>
    <name type="common">Nematode worm</name>
    <dbReference type="NCBI Taxonomy" id="13658"/>
    <lineage>
        <taxon>Eukaryota</taxon>
        <taxon>Metazoa</taxon>
        <taxon>Ecdysozoa</taxon>
        <taxon>Nematoda</taxon>
        <taxon>Enoplea</taxon>
        <taxon>Dorylaimia</taxon>
        <taxon>Mermithida</taxon>
        <taxon>Mermithoidea</taxon>
        <taxon>Mermithidae</taxon>
        <taxon>Romanomermis</taxon>
    </lineage>
</organism>
<dbReference type="AlphaFoldDB" id="A0A915IPJ8"/>
<protein>
    <submittedName>
        <fullName evidence="3">Uncharacterized protein</fullName>
    </submittedName>
</protein>
<feature type="region of interest" description="Disordered" evidence="1">
    <location>
        <begin position="298"/>
        <end position="332"/>
    </location>
</feature>
<sequence length="480" mass="54530">MKEIFGVAPSKSSLRDEPHSSHFGSLNASYRNAKSRGTHQCNKASRCFRSNRGRHITFQRGDSSKKRNNRNLACQSRNFKTSYDEFTEDLPENQTFAPEEHDLNELQLRLDALKTSIRSMNQSWRQPIQYAEVSDTQNDAQFCSNQGASRNYPKLNSLSDANNIRDAFDAQFSTSVYRHDLDFSADQWHEEQQRILQAQDPRVEISPKYRSNQFASPSSVSGDISRPLRPFLLPYPEVAGSYDQPSFDQLYKLHSVNVDDYNVKNMEFSSDSEKEDRVDIAVWKPNSSFSEEFAIRPQSCQSNSRFSPPEQRRLYSPDENNPPPPLSSSAQSKVFPFDAYSTSSGYSYSPLLTGKADATDYIFIERSKFGDIDLRRPILLPPPQPPSFQSVDQCYEKESSSSSRSSGATSASLDDITSSKSEYKNERTFDGNVLESVSPAFSVSNERYEQEDDDDDDLEASALREILLKSLENKVSLNFE</sequence>
<dbReference type="WBParaSite" id="nRc.2.0.1.t16113-RA">
    <property type="protein sequence ID" value="nRc.2.0.1.t16113-RA"/>
    <property type="gene ID" value="nRc.2.0.1.g16113"/>
</dbReference>
<evidence type="ECO:0000313" key="3">
    <source>
        <dbReference type="WBParaSite" id="nRc.2.0.1.t16113-RA"/>
    </source>
</evidence>
<reference evidence="3" key="1">
    <citation type="submission" date="2022-11" db="UniProtKB">
        <authorList>
            <consortium name="WormBaseParasite"/>
        </authorList>
    </citation>
    <scope>IDENTIFICATION</scope>
</reference>
<dbReference type="Proteomes" id="UP000887565">
    <property type="component" value="Unplaced"/>
</dbReference>
<feature type="region of interest" description="Disordered" evidence="1">
    <location>
        <begin position="1"/>
        <end position="46"/>
    </location>
</feature>
<evidence type="ECO:0000313" key="2">
    <source>
        <dbReference type="Proteomes" id="UP000887565"/>
    </source>
</evidence>
<accession>A0A915IPJ8</accession>
<keyword evidence="2" id="KW-1185">Reference proteome</keyword>
<feature type="region of interest" description="Disordered" evidence="1">
    <location>
        <begin position="375"/>
        <end position="431"/>
    </location>
</feature>
<name>A0A915IPJ8_ROMCU</name>
<feature type="compositionally biased region" description="Low complexity" evidence="1">
    <location>
        <begin position="400"/>
        <end position="412"/>
    </location>
</feature>
<evidence type="ECO:0000256" key="1">
    <source>
        <dbReference type="SAM" id="MobiDB-lite"/>
    </source>
</evidence>
<feature type="compositionally biased region" description="Polar residues" evidence="1">
    <location>
        <begin position="22"/>
        <end position="32"/>
    </location>
</feature>